<dbReference type="InterPro" id="IPR036397">
    <property type="entry name" value="RNaseH_sf"/>
</dbReference>
<evidence type="ECO:0000313" key="14">
    <source>
        <dbReference type="EMBL" id="EMC96220.1"/>
    </source>
</evidence>
<feature type="region of interest" description="Disordered" evidence="12">
    <location>
        <begin position="1"/>
        <end position="35"/>
    </location>
</feature>
<evidence type="ECO:0000313" key="15">
    <source>
        <dbReference type="Proteomes" id="UP000011761"/>
    </source>
</evidence>
<dbReference type="SUPFAM" id="SSF55658">
    <property type="entry name" value="L9 N-domain-like"/>
    <property type="match status" value="2"/>
</dbReference>
<dbReference type="CDD" id="cd09280">
    <property type="entry name" value="RNase_HI_eukaryote_like"/>
    <property type="match status" value="1"/>
</dbReference>
<dbReference type="PANTHER" id="PTHR10642:SF26">
    <property type="entry name" value="RIBONUCLEASE H1"/>
    <property type="match status" value="1"/>
</dbReference>
<dbReference type="EMBL" id="KB445555">
    <property type="protein sequence ID" value="EMC96220.1"/>
    <property type="molecule type" value="Genomic_DNA"/>
</dbReference>
<evidence type="ECO:0000256" key="12">
    <source>
        <dbReference type="SAM" id="MobiDB-lite"/>
    </source>
</evidence>
<keyword evidence="11" id="KW-0460">Magnesium</keyword>
<dbReference type="Gene3D" id="3.40.970.10">
    <property type="entry name" value="Ribonuclease H1, N-terminal domain"/>
    <property type="match status" value="2"/>
</dbReference>
<dbReference type="GO" id="GO:0003676">
    <property type="term" value="F:nucleic acid binding"/>
    <property type="evidence" value="ECO:0007669"/>
    <property type="project" value="InterPro"/>
</dbReference>
<dbReference type="InterPro" id="IPR011320">
    <property type="entry name" value="RNase_H1_N"/>
</dbReference>
<dbReference type="EC" id="3.1.26.4" evidence="5"/>
<sequence>MAMAHADAGPGFTSVNKPASPAPVPTSTGTKRKRDTQVKFYSVRVGKEPGIYHSWTECLEQVKGYPKALFKSFTSLTEAQHFLNGDIGGGSGVGLGNSSSPQKFYGVQCGRVPGVYTNWQDVLDQIRGWKGPKHKGFKTRIEAELFVREGQQYQQQHQQTNVEGDGAVESIETAEPSRKKARKADPVKQEDGPPDPPVQDAVEYKAGEAPLNGAEDDFDTTIVLDQSSGSLRYKTADERDRVKYQAVRPVHNAPVRIYTDGSSLSNGQASAIGGVGVYFGPQDKRNISEGLTGSRQTNQRAELTAIQRALDVAPKDRRVVILSDSNYAIKCVTEWFVKWRANGWVNASGKAVENRDLIQKVIDNLEERYKMNQHRNVDFAEEDDAVEDDGKPPGPWERGLAGVKFVWVKGHAKDAGNNAADNLATAGAREARELLNGDNHF</sequence>
<dbReference type="InterPro" id="IPR012337">
    <property type="entry name" value="RNaseH-like_sf"/>
</dbReference>
<name>M2NBF2_BAUPA</name>
<dbReference type="eggNOG" id="KOG3752">
    <property type="taxonomic scope" value="Eukaryota"/>
</dbReference>
<dbReference type="RefSeq" id="XP_007676036.1">
    <property type="nucleotide sequence ID" value="XM_007677846.1"/>
</dbReference>
<keyword evidence="9" id="KW-0255">Endonuclease</keyword>
<dbReference type="AlphaFoldDB" id="M2NBF2"/>
<reference evidence="14 15" key="1">
    <citation type="journal article" date="2012" name="PLoS Pathog.">
        <title>Diverse lifestyles and strategies of plant pathogenesis encoded in the genomes of eighteen Dothideomycetes fungi.</title>
        <authorList>
            <person name="Ohm R.A."/>
            <person name="Feau N."/>
            <person name="Henrissat B."/>
            <person name="Schoch C.L."/>
            <person name="Horwitz B.A."/>
            <person name="Barry K.W."/>
            <person name="Condon B.J."/>
            <person name="Copeland A.C."/>
            <person name="Dhillon B."/>
            <person name="Glaser F."/>
            <person name="Hesse C.N."/>
            <person name="Kosti I."/>
            <person name="LaButti K."/>
            <person name="Lindquist E.A."/>
            <person name="Lucas S."/>
            <person name="Salamov A.A."/>
            <person name="Bradshaw R.E."/>
            <person name="Ciuffetti L."/>
            <person name="Hamelin R.C."/>
            <person name="Kema G.H.J."/>
            <person name="Lawrence C."/>
            <person name="Scott J.A."/>
            <person name="Spatafora J.W."/>
            <person name="Turgeon B.G."/>
            <person name="de Wit P.J.G.M."/>
            <person name="Zhong S."/>
            <person name="Goodwin S.B."/>
            <person name="Grigoriev I.V."/>
        </authorList>
    </citation>
    <scope>NUCLEOTIDE SEQUENCE [LARGE SCALE GENOMIC DNA]</scope>
    <source>
        <strain evidence="14 15">UAMH 10762</strain>
    </source>
</reference>
<proteinExistence type="inferred from homology"/>
<keyword evidence="8" id="KW-0479">Metal-binding</keyword>
<dbReference type="GO" id="GO:0046872">
    <property type="term" value="F:metal ion binding"/>
    <property type="evidence" value="ECO:0007669"/>
    <property type="project" value="UniProtKB-KW"/>
</dbReference>
<comment type="cofactor">
    <cofactor evidence="2">
        <name>Mg(2+)</name>
        <dbReference type="ChEBI" id="CHEBI:18420"/>
    </cofactor>
</comment>
<dbReference type="InterPro" id="IPR050092">
    <property type="entry name" value="RNase_H"/>
</dbReference>
<dbReference type="Pfam" id="PF00075">
    <property type="entry name" value="RNase_H"/>
    <property type="match status" value="1"/>
</dbReference>
<dbReference type="PANTHER" id="PTHR10642">
    <property type="entry name" value="RIBONUCLEASE H1"/>
    <property type="match status" value="1"/>
</dbReference>
<evidence type="ECO:0000256" key="2">
    <source>
        <dbReference type="ARBA" id="ARBA00001946"/>
    </source>
</evidence>
<dbReference type="OMA" id="ELWYGLY"/>
<gene>
    <name evidence="14" type="ORF">BAUCODRAFT_33570</name>
</gene>
<dbReference type="OrthoDB" id="407198at2759"/>
<dbReference type="FunFam" id="3.40.970.10:FF:000002">
    <property type="entry name" value="Ribonuclease H"/>
    <property type="match status" value="1"/>
</dbReference>
<evidence type="ECO:0000256" key="1">
    <source>
        <dbReference type="ARBA" id="ARBA00000077"/>
    </source>
</evidence>
<dbReference type="GO" id="GO:0043137">
    <property type="term" value="P:DNA replication, removal of RNA primer"/>
    <property type="evidence" value="ECO:0007669"/>
    <property type="project" value="TreeGrafter"/>
</dbReference>
<evidence type="ECO:0000256" key="10">
    <source>
        <dbReference type="ARBA" id="ARBA00022801"/>
    </source>
</evidence>
<dbReference type="Pfam" id="PF01693">
    <property type="entry name" value="Cauli_VI"/>
    <property type="match status" value="2"/>
</dbReference>
<dbReference type="FunFam" id="3.30.420.10:FF:000090">
    <property type="entry name" value="Ribonuclease H"/>
    <property type="match status" value="1"/>
</dbReference>
<keyword evidence="15" id="KW-1185">Reference proteome</keyword>
<evidence type="ECO:0000256" key="6">
    <source>
        <dbReference type="ARBA" id="ARBA00017721"/>
    </source>
</evidence>
<dbReference type="SUPFAM" id="SSF53098">
    <property type="entry name" value="Ribonuclease H-like"/>
    <property type="match status" value="1"/>
</dbReference>
<dbReference type="STRING" id="717646.M2NBF2"/>
<dbReference type="Proteomes" id="UP000011761">
    <property type="component" value="Unassembled WGS sequence"/>
</dbReference>
<evidence type="ECO:0000256" key="8">
    <source>
        <dbReference type="ARBA" id="ARBA00022723"/>
    </source>
</evidence>
<dbReference type="InterPro" id="IPR009027">
    <property type="entry name" value="Ribosomal_bL9/RNase_H1_N"/>
</dbReference>
<evidence type="ECO:0000256" key="3">
    <source>
        <dbReference type="ARBA" id="ARBA00004065"/>
    </source>
</evidence>
<comment type="function">
    <text evidence="3">Endonuclease that specifically degrades the RNA of RNA-DNA hybrids.</text>
</comment>
<evidence type="ECO:0000256" key="7">
    <source>
        <dbReference type="ARBA" id="ARBA00022722"/>
    </source>
</evidence>
<feature type="compositionally biased region" description="Basic and acidic residues" evidence="12">
    <location>
        <begin position="175"/>
        <end position="191"/>
    </location>
</feature>
<keyword evidence="7" id="KW-0540">Nuclease</keyword>
<dbReference type="PROSITE" id="PS50879">
    <property type="entry name" value="RNASE_H_1"/>
    <property type="match status" value="1"/>
</dbReference>
<dbReference type="HOGENOM" id="CLU_030894_0_5_1"/>
<feature type="domain" description="RNase H type-1" evidence="13">
    <location>
        <begin position="251"/>
        <end position="429"/>
    </location>
</feature>
<keyword evidence="10" id="KW-0378">Hydrolase</keyword>
<comment type="similarity">
    <text evidence="4">Belongs to the RNase H family.</text>
</comment>
<dbReference type="FunFam" id="3.40.970.10:FF:000001">
    <property type="entry name" value="Ribonuclease H1"/>
    <property type="match status" value="1"/>
</dbReference>
<comment type="catalytic activity">
    <reaction evidence="1">
        <text>Endonucleolytic cleavage to 5'-phosphomonoester.</text>
        <dbReference type="EC" id="3.1.26.4"/>
    </reaction>
</comment>
<protein>
    <recommendedName>
        <fullName evidence="6">Ribonuclease H</fullName>
        <ecNumber evidence="5">3.1.26.4</ecNumber>
    </recommendedName>
</protein>
<evidence type="ECO:0000259" key="13">
    <source>
        <dbReference type="PROSITE" id="PS50879"/>
    </source>
</evidence>
<evidence type="ECO:0000256" key="11">
    <source>
        <dbReference type="ARBA" id="ARBA00022842"/>
    </source>
</evidence>
<dbReference type="KEGG" id="bcom:BAUCODRAFT_33570"/>
<dbReference type="InterPro" id="IPR002156">
    <property type="entry name" value="RNaseH_domain"/>
</dbReference>
<accession>M2NBF2</accession>
<evidence type="ECO:0000256" key="4">
    <source>
        <dbReference type="ARBA" id="ARBA00005300"/>
    </source>
</evidence>
<evidence type="ECO:0000256" key="9">
    <source>
        <dbReference type="ARBA" id="ARBA00022759"/>
    </source>
</evidence>
<dbReference type="GeneID" id="19112167"/>
<dbReference type="Gene3D" id="3.30.420.10">
    <property type="entry name" value="Ribonuclease H-like superfamily/Ribonuclease H"/>
    <property type="match status" value="1"/>
</dbReference>
<evidence type="ECO:0000256" key="5">
    <source>
        <dbReference type="ARBA" id="ARBA00012180"/>
    </source>
</evidence>
<dbReference type="GO" id="GO:0004523">
    <property type="term" value="F:RNA-DNA hybrid ribonuclease activity"/>
    <property type="evidence" value="ECO:0007669"/>
    <property type="project" value="UniProtKB-EC"/>
</dbReference>
<dbReference type="InterPro" id="IPR037056">
    <property type="entry name" value="RNase_H1_N_sf"/>
</dbReference>
<organism evidence="14 15">
    <name type="scientific">Baudoinia panamericana (strain UAMH 10762)</name>
    <name type="common">Angels' share fungus</name>
    <name type="synonym">Baudoinia compniacensis (strain UAMH 10762)</name>
    <dbReference type="NCBI Taxonomy" id="717646"/>
    <lineage>
        <taxon>Eukaryota</taxon>
        <taxon>Fungi</taxon>
        <taxon>Dikarya</taxon>
        <taxon>Ascomycota</taxon>
        <taxon>Pezizomycotina</taxon>
        <taxon>Dothideomycetes</taxon>
        <taxon>Dothideomycetidae</taxon>
        <taxon>Mycosphaerellales</taxon>
        <taxon>Teratosphaeriaceae</taxon>
        <taxon>Baudoinia</taxon>
    </lineage>
</organism>
<feature type="region of interest" description="Disordered" evidence="12">
    <location>
        <begin position="173"/>
        <end position="201"/>
    </location>
</feature>